<dbReference type="EMBL" id="BPVZ01000034">
    <property type="protein sequence ID" value="GKV11491.1"/>
    <property type="molecule type" value="Genomic_DNA"/>
</dbReference>
<evidence type="ECO:0000313" key="1">
    <source>
        <dbReference type="EMBL" id="GKV11491.1"/>
    </source>
</evidence>
<reference evidence="1 2" key="1">
    <citation type="journal article" date="2021" name="Commun. Biol.">
        <title>The genome of Shorea leprosula (Dipterocarpaceae) highlights the ecological relevance of drought in aseasonal tropical rainforests.</title>
        <authorList>
            <person name="Ng K.K.S."/>
            <person name="Kobayashi M.J."/>
            <person name="Fawcett J.A."/>
            <person name="Hatakeyama M."/>
            <person name="Paape T."/>
            <person name="Ng C.H."/>
            <person name="Ang C.C."/>
            <person name="Tnah L.H."/>
            <person name="Lee C.T."/>
            <person name="Nishiyama T."/>
            <person name="Sese J."/>
            <person name="O'Brien M.J."/>
            <person name="Copetti D."/>
            <person name="Mohd Noor M.I."/>
            <person name="Ong R.C."/>
            <person name="Putra M."/>
            <person name="Sireger I.Z."/>
            <person name="Indrioko S."/>
            <person name="Kosugi Y."/>
            <person name="Izuno A."/>
            <person name="Isagi Y."/>
            <person name="Lee S.L."/>
            <person name="Shimizu K.K."/>
        </authorList>
    </citation>
    <scope>NUCLEOTIDE SEQUENCE [LARGE SCALE GENOMIC DNA]</scope>
    <source>
        <strain evidence="1">214</strain>
    </source>
</reference>
<protein>
    <submittedName>
        <fullName evidence="1">Uncharacterized protein</fullName>
    </submittedName>
</protein>
<accession>A0AAV5JG92</accession>
<dbReference type="Proteomes" id="UP001054252">
    <property type="component" value="Unassembled WGS sequence"/>
</dbReference>
<proteinExistence type="predicted"/>
<sequence length="41" mass="4447">MINRDLAVVAFSPILGPCRVTRVCRRLPFLASFGSKSPSSP</sequence>
<name>A0AAV5JG92_9ROSI</name>
<gene>
    <name evidence="1" type="ORF">SLEP1_g22748</name>
</gene>
<keyword evidence="2" id="KW-1185">Reference proteome</keyword>
<evidence type="ECO:0000313" key="2">
    <source>
        <dbReference type="Proteomes" id="UP001054252"/>
    </source>
</evidence>
<comment type="caution">
    <text evidence="1">The sequence shown here is derived from an EMBL/GenBank/DDBJ whole genome shotgun (WGS) entry which is preliminary data.</text>
</comment>
<dbReference type="AlphaFoldDB" id="A0AAV5JG92"/>
<organism evidence="1 2">
    <name type="scientific">Rubroshorea leprosula</name>
    <dbReference type="NCBI Taxonomy" id="152421"/>
    <lineage>
        <taxon>Eukaryota</taxon>
        <taxon>Viridiplantae</taxon>
        <taxon>Streptophyta</taxon>
        <taxon>Embryophyta</taxon>
        <taxon>Tracheophyta</taxon>
        <taxon>Spermatophyta</taxon>
        <taxon>Magnoliopsida</taxon>
        <taxon>eudicotyledons</taxon>
        <taxon>Gunneridae</taxon>
        <taxon>Pentapetalae</taxon>
        <taxon>rosids</taxon>
        <taxon>malvids</taxon>
        <taxon>Malvales</taxon>
        <taxon>Dipterocarpaceae</taxon>
        <taxon>Rubroshorea</taxon>
    </lineage>
</organism>